<comment type="caution">
    <text evidence="4">The sequence shown here is derived from an EMBL/GenBank/DDBJ whole genome shotgun (WGS) entry which is preliminary data.</text>
</comment>
<dbReference type="EMBL" id="JANFQO010000015">
    <property type="protein sequence ID" value="MCQ4166245.1"/>
    <property type="molecule type" value="Genomic_DNA"/>
</dbReference>
<dbReference type="InterPro" id="IPR003961">
    <property type="entry name" value="FN3_dom"/>
</dbReference>
<protein>
    <recommendedName>
        <fullName evidence="3">Fibronectin type-III domain-containing protein</fullName>
    </recommendedName>
</protein>
<evidence type="ECO:0000256" key="1">
    <source>
        <dbReference type="SAM" id="MobiDB-lite"/>
    </source>
</evidence>
<sequence length="1665" mass="166764">MINRLSWLAGLALVLPALASAGATDVEALGKEALAPLPVRAETPPQDADSSGGVVPNLASNYVFATTTTGSLANMSSGTTTLLVANVDDTASPLTNIGFDFWFQGTRYTQFSVNDNGTLRLGAAAQTGAPYQSLAQANLPIISAYAADQRTHTGDGKVHFRVDGTAPSRKLIVEWLNNQSNFNSGGTADLTYQVQLSETTGAIEFVYGSMTMSSSGASAGDSNDPQIGFSSSSGAGNVGSVAAPRSGTPAPTFNGASATPTNNLYNAAGAIAVLTSAADGARRTFSFTPPPVAAPTALNFTAVTPLGMDLNWADAPNESSYVILRSTDGTNFTQVGTAPANATSFSAGSLVPNTTYFWQVVALFEIGASAPLSGSQATTAGGSVASTSTGGNWSDPATWVGNAVPGQFDNVTIASGAIVTIDTAAVGLSLAINANAILRWDAATARTLTLGGSLSNDGIFETAASGSTVRTHVLSVGGNLSNNNALDFSTNGGSAGAQITFTGASNNTFGGTGALTDVQDIVLNKGTSSANTLELNPANFTVQGTNTDLSGFLAISNGTLKISGIFPLTNRVFAAAAYTIPATGGIWLNNPNVTVVGQDAQATCNGRFNLSQGVYNVGAAASASLVLGAGSQVAIDGGTLNVTGRFGVGAAASAISYTQSGGSLTVATTGNTSTTLASFDLGTTTASTVNISGGSITVQLAGTGGSGPRDYRNQAGTGVAGITGGTLRLGNANTAAAQTFTVNGVTPDLVIDGTGGGHTANFGAPVTYNNLTRNITLGSGTTLNVGNNPFLFYGSTLTNNGTLVATGASTRFIVFRPATNVVYQGSGTSVAPMTSLELQNDLNFTFDPAVNNVVANRVIIFNGNFVNAGKITLGNGGTTTGIVQIGNTTTPSAGGSFDVAPGFNLGSGGQTVSYLRTSSSKTTGVEINPTRVLGSLTHDDNDPTHTLTLGGGDLTVNTTLNLTNGRVVTGSASLITGPGVSVTRTTGYVDGTLVKTLNAAASRTYEVGSANGYSPAVINVTAGTFPGTVKVRAVGSRAPLILPADKAINRHWLVDAPGMTANLTFTYLDPADIPGTLTEASLRVYNGAPYVDLGGTLNTTANTGAVTAQTQFGIFTLAEAGATTAVADLQISKSDGLSVIDTGQGTNYTIVVTNAGTADVSGATVSDTPGVDLSCGSWTCTAGSGASCGANAGAGALNDQPSLPAGTAVTYTQSCAVASVSTQTTITNTASVALPAGLTDANPADNSVTDTNTLMRLADVSISKTDGVSSVLPGGSVTYTLVVGNAGPNAALPAVSDTFPAALQNCSWICAAVNGSCSASGSGNIAETGALAAGGTLTFTAVCTVAANASGSITNQASVQLSDPERDPNAANNSASDTDTVLQPADVAVSISDNREFVQVGESLNYTIVVSNPGGAQTATASAAVSDVLPGELSGGSWTCTPAGGASCAGGSGNTLSDTATLPAGSQATYVYSATVQPGSLDEVITNTVTVTSANDPNLANNSATDTPQDRIVLFKNGFEGTPVTIVPQGAGHADGFASGKLRLEPALLAGLDATPVTIATGYIDRGVQLFALELARLHGQVMLRSVLRDGDGLAERGAWFAVDPQRQPIAFAWQAASADAADGYLHLAGGAAPQITAARAERAGLATVQIATRQNLPWASLIGD</sequence>
<feature type="region of interest" description="Disordered" evidence="1">
    <location>
        <begin position="1359"/>
        <end position="1379"/>
    </location>
</feature>
<reference evidence="4" key="1">
    <citation type="submission" date="2022-07" db="EMBL/GenBank/DDBJ databases">
        <title>Tahibacter sp., a new gammaproteobacterium isolated from the silt sample collected at pig farm.</title>
        <authorList>
            <person name="Chen H."/>
        </authorList>
    </citation>
    <scope>NUCLEOTIDE SEQUENCE</scope>
    <source>
        <strain evidence="4">P2K</strain>
    </source>
</reference>
<dbReference type="InterPro" id="IPR051172">
    <property type="entry name" value="Chlamydia_OmcB"/>
</dbReference>
<evidence type="ECO:0000256" key="2">
    <source>
        <dbReference type="SAM" id="SignalP"/>
    </source>
</evidence>
<name>A0ABT1QVD7_9GAMM</name>
<feature type="chain" id="PRO_5045563524" description="Fibronectin type-III domain-containing protein" evidence="2">
    <location>
        <begin position="20"/>
        <end position="1665"/>
    </location>
</feature>
<keyword evidence="2" id="KW-0732">Signal</keyword>
<dbReference type="CDD" id="cd00063">
    <property type="entry name" value="FN3"/>
    <property type="match status" value="1"/>
</dbReference>
<dbReference type="InterPro" id="IPR036116">
    <property type="entry name" value="FN3_sf"/>
</dbReference>
<dbReference type="PROSITE" id="PS50853">
    <property type="entry name" value="FN3"/>
    <property type="match status" value="1"/>
</dbReference>
<dbReference type="InterPro" id="IPR001434">
    <property type="entry name" value="OmcB-like_DUF11"/>
</dbReference>
<proteinExistence type="predicted"/>
<organism evidence="4 5">
    <name type="scientific">Tahibacter harae</name>
    <dbReference type="NCBI Taxonomy" id="2963937"/>
    <lineage>
        <taxon>Bacteria</taxon>
        <taxon>Pseudomonadati</taxon>
        <taxon>Pseudomonadota</taxon>
        <taxon>Gammaproteobacteria</taxon>
        <taxon>Lysobacterales</taxon>
        <taxon>Rhodanobacteraceae</taxon>
        <taxon>Tahibacter</taxon>
    </lineage>
</organism>
<keyword evidence="5" id="KW-1185">Reference proteome</keyword>
<feature type="compositionally biased region" description="Polar residues" evidence="1">
    <location>
        <begin position="1370"/>
        <end position="1379"/>
    </location>
</feature>
<dbReference type="Gene3D" id="2.60.40.10">
    <property type="entry name" value="Immunoglobulins"/>
    <property type="match status" value="1"/>
</dbReference>
<dbReference type="RefSeq" id="WP_255915437.1">
    <property type="nucleotide sequence ID" value="NZ_JANFQO010000015.1"/>
</dbReference>
<feature type="signal peptide" evidence="2">
    <location>
        <begin position="1"/>
        <end position="19"/>
    </location>
</feature>
<dbReference type="Pfam" id="PF01345">
    <property type="entry name" value="DUF11"/>
    <property type="match status" value="3"/>
</dbReference>
<dbReference type="Proteomes" id="UP001165498">
    <property type="component" value="Unassembled WGS sequence"/>
</dbReference>
<dbReference type="PANTHER" id="PTHR34819:SF3">
    <property type="entry name" value="CELL SURFACE PROTEIN"/>
    <property type="match status" value="1"/>
</dbReference>
<evidence type="ECO:0000313" key="4">
    <source>
        <dbReference type="EMBL" id="MCQ4166245.1"/>
    </source>
</evidence>
<dbReference type="PANTHER" id="PTHR34819">
    <property type="entry name" value="LARGE CYSTEINE-RICH PERIPLASMIC PROTEIN OMCB"/>
    <property type="match status" value="1"/>
</dbReference>
<accession>A0ABT1QVD7</accession>
<dbReference type="SUPFAM" id="SSF49265">
    <property type="entry name" value="Fibronectin type III"/>
    <property type="match status" value="1"/>
</dbReference>
<gene>
    <name evidence="4" type="ORF">NM961_16105</name>
</gene>
<dbReference type="InterPro" id="IPR013783">
    <property type="entry name" value="Ig-like_fold"/>
</dbReference>
<evidence type="ECO:0000313" key="5">
    <source>
        <dbReference type="Proteomes" id="UP001165498"/>
    </source>
</evidence>
<feature type="region of interest" description="Disordered" evidence="1">
    <location>
        <begin position="214"/>
        <end position="233"/>
    </location>
</feature>
<evidence type="ECO:0000259" key="3">
    <source>
        <dbReference type="PROSITE" id="PS50853"/>
    </source>
</evidence>
<feature type="domain" description="Fibronectin type-III" evidence="3">
    <location>
        <begin position="294"/>
        <end position="382"/>
    </location>
</feature>